<dbReference type="PRINTS" id="PR00783">
    <property type="entry name" value="MINTRINSICP"/>
</dbReference>
<evidence type="ECO:0000313" key="8">
    <source>
        <dbReference type="EMBL" id="CAE8651980.1"/>
    </source>
</evidence>
<organism evidence="8 9">
    <name type="scientific">Polarella glacialis</name>
    <name type="common">Dinoflagellate</name>
    <dbReference type="NCBI Taxonomy" id="89957"/>
    <lineage>
        <taxon>Eukaryota</taxon>
        <taxon>Sar</taxon>
        <taxon>Alveolata</taxon>
        <taxon>Dinophyceae</taxon>
        <taxon>Suessiales</taxon>
        <taxon>Suessiaceae</taxon>
        <taxon>Polarella</taxon>
    </lineage>
</organism>
<reference evidence="8" key="1">
    <citation type="submission" date="2021-02" db="EMBL/GenBank/DDBJ databases">
        <authorList>
            <person name="Dougan E. K."/>
            <person name="Rhodes N."/>
            <person name="Thang M."/>
            <person name="Chan C."/>
        </authorList>
    </citation>
    <scope>NUCLEOTIDE SEQUENCE</scope>
</reference>
<evidence type="ECO:0000256" key="5">
    <source>
        <dbReference type="ARBA" id="ARBA00023136"/>
    </source>
</evidence>
<accession>A0A813IL57</accession>
<proteinExistence type="inferred from homology"/>
<feature type="non-terminal residue" evidence="8">
    <location>
        <position position="1"/>
    </location>
</feature>
<comment type="subcellular location">
    <subcellularLocation>
        <location evidence="1">Membrane</location>
        <topology evidence="1">Multi-pass membrane protein</topology>
    </subcellularLocation>
</comment>
<feature type="transmembrane region" description="Helical" evidence="7">
    <location>
        <begin position="32"/>
        <end position="52"/>
    </location>
</feature>
<sequence>ACLAAILFSACRREDMTNSSDPARETSLLSRLISELFGTFMLALTVGLNIVVKSTATAWSAGAALMCMVYALGDVSGAHFNPAVTTAVVLSGRGKCPLDRGLCYCAVQLGAAQMAGVILGQIASGPGEVFSLGPQGHFLWPAVFAAELAFTFLLAFVVLAVATTRLPHSPSKQHFHFGLSIGGCVTMWGSQVASLLGPSLVEC</sequence>
<name>A0A813IL57_POLGL</name>
<evidence type="ECO:0000256" key="7">
    <source>
        <dbReference type="SAM" id="Phobius"/>
    </source>
</evidence>
<keyword evidence="5 7" id="KW-0472">Membrane</keyword>
<dbReference type="GO" id="GO:0016020">
    <property type="term" value="C:membrane"/>
    <property type="evidence" value="ECO:0007669"/>
    <property type="project" value="UniProtKB-SubCell"/>
</dbReference>
<evidence type="ECO:0000256" key="4">
    <source>
        <dbReference type="ARBA" id="ARBA00022989"/>
    </source>
</evidence>
<dbReference type="InterPro" id="IPR000425">
    <property type="entry name" value="MIP"/>
</dbReference>
<comment type="caution">
    <text evidence="8">The sequence shown here is derived from an EMBL/GenBank/DDBJ whole genome shotgun (WGS) entry which is preliminary data.</text>
</comment>
<dbReference type="PANTHER" id="PTHR45724:SF13">
    <property type="entry name" value="AQUAPORIN NIP1-1-RELATED"/>
    <property type="match status" value="1"/>
</dbReference>
<keyword evidence="3 6" id="KW-0812">Transmembrane</keyword>
<dbReference type="InterPro" id="IPR023271">
    <property type="entry name" value="Aquaporin-like"/>
</dbReference>
<dbReference type="Gene3D" id="1.20.1080.10">
    <property type="entry name" value="Glycerol uptake facilitator protein"/>
    <property type="match status" value="1"/>
</dbReference>
<gene>
    <name evidence="8" type="ORF">PGLA2088_LOCUS9383</name>
</gene>
<keyword evidence="4 7" id="KW-1133">Transmembrane helix</keyword>
<evidence type="ECO:0000256" key="3">
    <source>
        <dbReference type="ARBA" id="ARBA00022692"/>
    </source>
</evidence>
<feature type="non-terminal residue" evidence="8">
    <location>
        <position position="203"/>
    </location>
</feature>
<keyword evidence="2 6" id="KW-0813">Transport</keyword>
<dbReference type="AlphaFoldDB" id="A0A813IL57"/>
<dbReference type="GO" id="GO:0015267">
    <property type="term" value="F:channel activity"/>
    <property type="evidence" value="ECO:0007669"/>
    <property type="project" value="InterPro"/>
</dbReference>
<evidence type="ECO:0000256" key="1">
    <source>
        <dbReference type="ARBA" id="ARBA00004141"/>
    </source>
</evidence>
<evidence type="ECO:0000256" key="2">
    <source>
        <dbReference type="ARBA" id="ARBA00022448"/>
    </source>
</evidence>
<protein>
    <recommendedName>
        <fullName evidence="10">Aquaporin</fullName>
    </recommendedName>
</protein>
<evidence type="ECO:0000256" key="6">
    <source>
        <dbReference type="RuleBase" id="RU000477"/>
    </source>
</evidence>
<evidence type="ECO:0008006" key="10">
    <source>
        <dbReference type="Google" id="ProtNLM"/>
    </source>
</evidence>
<comment type="similarity">
    <text evidence="6">Belongs to the MIP/aquaporin (TC 1.A.8) family.</text>
</comment>
<evidence type="ECO:0000313" key="9">
    <source>
        <dbReference type="Proteomes" id="UP000626109"/>
    </source>
</evidence>
<dbReference type="PANTHER" id="PTHR45724">
    <property type="entry name" value="AQUAPORIN NIP2-1"/>
    <property type="match status" value="1"/>
</dbReference>
<dbReference type="SUPFAM" id="SSF81338">
    <property type="entry name" value="Aquaporin-like"/>
    <property type="match status" value="1"/>
</dbReference>
<dbReference type="EMBL" id="CAJNNW010010379">
    <property type="protein sequence ID" value="CAE8651980.1"/>
    <property type="molecule type" value="Genomic_DNA"/>
</dbReference>
<dbReference type="Pfam" id="PF00230">
    <property type="entry name" value="MIP"/>
    <property type="match status" value="1"/>
</dbReference>
<dbReference type="Proteomes" id="UP000626109">
    <property type="component" value="Unassembled WGS sequence"/>
</dbReference>
<dbReference type="InterPro" id="IPR034294">
    <property type="entry name" value="Aquaporin_transptr"/>
</dbReference>
<feature type="transmembrane region" description="Helical" evidence="7">
    <location>
        <begin position="138"/>
        <end position="162"/>
    </location>
</feature>
<feature type="transmembrane region" description="Helical" evidence="7">
    <location>
        <begin position="58"/>
        <end position="80"/>
    </location>
</feature>